<proteinExistence type="predicted"/>
<reference evidence="1 2" key="1">
    <citation type="submission" date="2018-11" db="EMBL/GenBank/DDBJ databases">
        <title>YIM 102482-1 draft genome.</title>
        <authorList>
            <person name="Li G."/>
            <person name="Jiang Y."/>
        </authorList>
    </citation>
    <scope>NUCLEOTIDE SEQUENCE [LARGE SCALE GENOMIC DNA]</scope>
    <source>
        <strain evidence="1 2">YIM 102482-1</strain>
    </source>
</reference>
<dbReference type="Proteomes" id="UP000274391">
    <property type="component" value="Unassembled WGS sequence"/>
</dbReference>
<accession>A0A3P3VVP3</accession>
<sequence length="85" mass="8884">MVYNDSGTGNPAFLGDYLLVTNEVASSYGIPCSDASGLPVSPGGLSRWPVYALEEALEQYAAGGEHCADMSRGTMTDSAWRSTGC</sequence>
<name>A0A3P3VVP3_9MICO</name>
<gene>
    <name evidence="1" type="ORF">EG850_12295</name>
</gene>
<evidence type="ECO:0000313" key="2">
    <source>
        <dbReference type="Proteomes" id="UP000274391"/>
    </source>
</evidence>
<dbReference type="EMBL" id="RQVS01000021">
    <property type="protein sequence ID" value="RRJ85696.1"/>
    <property type="molecule type" value="Genomic_DNA"/>
</dbReference>
<organism evidence="1 2">
    <name type="scientific">Gulosibacter macacae</name>
    <dbReference type="NCBI Taxonomy" id="2488791"/>
    <lineage>
        <taxon>Bacteria</taxon>
        <taxon>Bacillati</taxon>
        <taxon>Actinomycetota</taxon>
        <taxon>Actinomycetes</taxon>
        <taxon>Micrococcales</taxon>
        <taxon>Microbacteriaceae</taxon>
        <taxon>Gulosibacter</taxon>
    </lineage>
</organism>
<dbReference type="RefSeq" id="WP_124973910.1">
    <property type="nucleotide sequence ID" value="NZ_RQVS01000021.1"/>
</dbReference>
<protein>
    <submittedName>
        <fullName evidence="1">Uncharacterized protein</fullName>
    </submittedName>
</protein>
<comment type="caution">
    <text evidence="1">The sequence shown here is derived from an EMBL/GenBank/DDBJ whole genome shotgun (WGS) entry which is preliminary data.</text>
</comment>
<dbReference type="AlphaFoldDB" id="A0A3P3VVP3"/>
<keyword evidence="2" id="KW-1185">Reference proteome</keyword>
<evidence type="ECO:0000313" key="1">
    <source>
        <dbReference type="EMBL" id="RRJ85696.1"/>
    </source>
</evidence>